<dbReference type="EMBL" id="JBHFFA010000006">
    <property type="protein sequence ID" value="KAL2619963.1"/>
    <property type="molecule type" value="Genomic_DNA"/>
</dbReference>
<evidence type="ECO:0000313" key="2">
    <source>
        <dbReference type="Proteomes" id="UP001605036"/>
    </source>
</evidence>
<dbReference type="AlphaFoldDB" id="A0ABD1XZN4"/>
<reference evidence="1 2" key="1">
    <citation type="submission" date="2024-09" db="EMBL/GenBank/DDBJ databases">
        <title>Chromosome-scale assembly of Riccia fluitans.</title>
        <authorList>
            <person name="Paukszto L."/>
            <person name="Sawicki J."/>
            <person name="Karawczyk K."/>
            <person name="Piernik-Szablinska J."/>
            <person name="Szczecinska M."/>
            <person name="Mazdziarz M."/>
        </authorList>
    </citation>
    <scope>NUCLEOTIDE SEQUENCE [LARGE SCALE GENOMIC DNA]</scope>
    <source>
        <strain evidence="1">Rf_01</strain>
        <tissue evidence="1">Aerial parts of the thallus</tissue>
    </source>
</reference>
<keyword evidence="2" id="KW-1185">Reference proteome</keyword>
<evidence type="ECO:0000313" key="1">
    <source>
        <dbReference type="EMBL" id="KAL2619963.1"/>
    </source>
</evidence>
<accession>A0ABD1XZN4</accession>
<proteinExistence type="predicted"/>
<dbReference type="Proteomes" id="UP001605036">
    <property type="component" value="Unassembled WGS sequence"/>
</dbReference>
<protein>
    <submittedName>
        <fullName evidence="1">Uncharacterized protein</fullName>
    </submittedName>
</protein>
<name>A0ABD1XZN4_9MARC</name>
<sequence length="174" mass="18956">MGLSCRGGRFQRNVQSGGYQSRRSHGAIEAAKSAILYCTDVATRSSDWVRGISFLSSVVKKKTSRESRASTVPAVKQLKLPESHDNFGSNATVLLSIILLGMVEEGEPRTKNLRNDIRRIGASKRRMPHIPSHSILSDVPLLYSSGASLPPPIVELDFVANQEGSGNRKLIVVD</sequence>
<comment type="caution">
    <text evidence="1">The sequence shown here is derived from an EMBL/GenBank/DDBJ whole genome shotgun (WGS) entry which is preliminary data.</text>
</comment>
<organism evidence="1 2">
    <name type="scientific">Riccia fluitans</name>
    <dbReference type="NCBI Taxonomy" id="41844"/>
    <lineage>
        <taxon>Eukaryota</taxon>
        <taxon>Viridiplantae</taxon>
        <taxon>Streptophyta</taxon>
        <taxon>Embryophyta</taxon>
        <taxon>Marchantiophyta</taxon>
        <taxon>Marchantiopsida</taxon>
        <taxon>Marchantiidae</taxon>
        <taxon>Marchantiales</taxon>
        <taxon>Ricciaceae</taxon>
        <taxon>Riccia</taxon>
    </lineage>
</organism>
<gene>
    <name evidence="1" type="ORF">R1flu_000168</name>
</gene>